<reference evidence="3" key="2">
    <citation type="submission" date="2020-04" db="EMBL/GenBank/DDBJ databases">
        <authorList>
            <consortium name="NCBI Genome Project"/>
        </authorList>
    </citation>
    <scope>NUCLEOTIDE SEQUENCE</scope>
    <source>
        <strain evidence="3">CBS 304.34</strain>
    </source>
</reference>
<evidence type="ECO:0008006" key="4">
    <source>
        <dbReference type="Google" id="ProtNLM"/>
    </source>
</evidence>
<gene>
    <name evidence="1 3" type="ORF">BDZ99DRAFT_6421</name>
</gene>
<organism evidence="1">
    <name type="scientific">Mytilinidion resinicola</name>
    <dbReference type="NCBI Taxonomy" id="574789"/>
    <lineage>
        <taxon>Eukaryota</taxon>
        <taxon>Fungi</taxon>
        <taxon>Dikarya</taxon>
        <taxon>Ascomycota</taxon>
        <taxon>Pezizomycotina</taxon>
        <taxon>Dothideomycetes</taxon>
        <taxon>Pleosporomycetidae</taxon>
        <taxon>Mytilinidiales</taxon>
        <taxon>Mytilinidiaceae</taxon>
        <taxon>Mytilinidion</taxon>
    </lineage>
</organism>
<dbReference type="EMBL" id="MU003692">
    <property type="protein sequence ID" value="KAF2816985.1"/>
    <property type="molecule type" value="Genomic_DNA"/>
</dbReference>
<reference evidence="3" key="3">
    <citation type="submission" date="2025-04" db="UniProtKB">
        <authorList>
            <consortium name="RefSeq"/>
        </authorList>
    </citation>
    <scope>IDENTIFICATION</scope>
    <source>
        <strain evidence="3">CBS 304.34</strain>
    </source>
</reference>
<dbReference type="RefSeq" id="XP_033583949.1">
    <property type="nucleotide sequence ID" value="XM_033728789.1"/>
</dbReference>
<sequence length="257" mass="29972">MRLFLKYGADPYATSNSGQGIFHHISDRLRICNVYKLGSAWLEEMTEMIVSLLQIGCDPNLRNIWGVTPSDMMNSTSSWTLWCQCLEKVGFDVAQLLQKDDEADGIEWLDNEIDERYETVVIEHGGLELNESEELEDLTTEGSSSRHRGSHRVWQWWLAPFFMFAAMHFEAAVDPCHIHARYHSDGRPCTNYVVKDMCEHSDHQDNQYPPIFSAREVSWRKHVAYRLWKNGLLGNAYEASNEWLKSTYPWLFIDWDQ</sequence>
<evidence type="ECO:0000313" key="2">
    <source>
        <dbReference type="Proteomes" id="UP000504636"/>
    </source>
</evidence>
<evidence type="ECO:0000313" key="1">
    <source>
        <dbReference type="EMBL" id="KAF2816985.1"/>
    </source>
</evidence>
<dbReference type="AlphaFoldDB" id="A0A6A6Z9N0"/>
<dbReference type="GeneID" id="54469682"/>
<dbReference type="Gene3D" id="1.25.40.20">
    <property type="entry name" value="Ankyrin repeat-containing domain"/>
    <property type="match status" value="1"/>
</dbReference>
<evidence type="ECO:0000313" key="3">
    <source>
        <dbReference type="RefSeq" id="XP_033583949.1"/>
    </source>
</evidence>
<dbReference type="InterPro" id="IPR036770">
    <property type="entry name" value="Ankyrin_rpt-contain_sf"/>
</dbReference>
<dbReference type="Proteomes" id="UP000504636">
    <property type="component" value="Unplaced"/>
</dbReference>
<dbReference type="OrthoDB" id="539213at2759"/>
<dbReference type="SUPFAM" id="SSF48403">
    <property type="entry name" value="Ankyrin repeat"/>
    <property type="match status" value="1"/>
</dbReference>
<name>A0A6A6Z9N0_9PEZI</name>
<protein>
    <recommendedName>
        <fullName evidence="4">Ankyrin</fullName>
    </recommendedName>
</protein>
<accession>A0A6A6Z9N0</accession>
<reference evidence="1 3" key="1">
    <citation type="journal article" date="2020" name="Stud. Mycol.">
        <title>101 Dothideomycetes genomes: a test case for predicting lifestyles and emergence of pathogens.</title>
        <authorList>
            <person name="Haridas S."/>
            <person name="Albert R."/>
            <person name="Binder M."/>
            <person name="Bloem J."/>
            <person name="Labutti K."/>
            <person name="Salamov A."/>
            <person name="Andreopoulos B."/>
            <person name="Baker S."/>
            <person name="Barry K."/>
            <person name="Bills G."/>
            <person name="Bluhm B."/>
            <person name="Cannon C."/>
            <person name="Castanera R."/>
            <person name="Culley D."/>
            <person name="Daum C."/>
            <person name="Ezra D."/>
            <person name="Gonzalez J."/>
            <person name="Henrissat B."/>
            <person name="Kuo A."/>
            <person name="Liang C."/>
            <person name="Lipzen A."/>
            <person name="Lutzoni F."/>
            <person name="Magnuson J."/>
            <person name="Mondo S."/>
            <person name="Nolan M."/>
            <person name="Ohm R."/>
            <person name="Pangilinan J."/>
            <person name="Park H.-J."/>
            <person name="Ramirez L."/>
            <person name="Alfaro M."/>
            <person name="Sun H."/>
            <person name="Tritt A."/>
            <person name="Yoshinaga Y."/>
            <person name="Zwiers L.-H."/>
            <person name="Turgeon B."/>
            <person name="Goodwin S."/>
            <person name="Spatafora J."/>
            <person name="Crous P."/>
            <person name="Grigoriev I."/>
        </authorList>
    </citation>
    <scope>NUCLEOTIDE SEQUENCE</scope>
    <source>
        <strain evidence="1 3">CBS 304.34</strain>
    </source>
</reference>
<proteinExistence type="predicted"/>
<keyword evidence="2" id="KW-1185">Reference proteome</keyword>